<gene>
    <name evidence="3" type="ORF">AQPW35_30570</name>
</gene>
<keyword evidence="4" id="KW-1185">Reference proteome</keyword>
<dbReference type="Pfam" id="PF00188">
    <property type="entry name" value="CAP"/>
    <property type="match status" value="1"/>
</dbReference>
<dbReference type="SUPFAM" id="SSF55797">
    <property type="entry name" value="PR-1-like"/>
    <property type="match status" value="1"/>
</dbReference>
<reference evidence="4" key="1">
    <citation type="submission" date="2019-03" db="EMBL/GenBank/DDBJ databases">
        <title>Aquabacterium pictum sp.nov., the first bacteriochlorophyll a-containing freshwater bacterium in the genus Aquabacterium of the class Betaproteobacteria.</title>
        <authorList>
            <person name="Hirose S."/>
            <person name="Tank M."/>
            <person name="Hara E."/>
            <person name="Tamaki H."/>
            <person name="Takaichi S."/>
            <person name="Haruta S."/>
            <person name="Hanada S."/>
        </authorList>
    </citation>
    <scope>NUCLEOTIDE SEQUENCE [LARGE SCALE GENOMIC DNA]</scope>
    <source>
        <strain evidence="4">W35</strain>
    </source>
</reference>
<dbReference type="PANTHER" id="PTHR31157:SF1">
    <property type="entry name" value="SCP DOMAIN-CONTAINING PROTEIN"/>
    <property type="match status" value="1"/>
</dbReference>
<dbReference type="AlphaFoldDB" id="A0A480ASP7"/>
<dbReference type="Proteomes" id="UP000301751">
    <property type="component" value="Unassembled WGS sequence"/>
</dbReference>
<evidence type="ECO:0000256" key="1">
    <source>
        <dbReference type="SAM" id="SignalP"/>
    </source>
</evidence>
<organism evidence="3 4">
    <name type="scientific">Pseudaquabacterium pictum</name>
    <dbReference type="NCBI Taxonomy" id="2315236"/>
    <lineage>
        <taxon>Bacteria</taxon>
        <taxon>Pseudomonadati</taxon>
        <taxon>Pseudomonadota</taxon>
        <taxon>Betaproteobacteria</taxon>
        <taxon>Burkholderiales</taxon>
        <taxon>Sphaerotilaceae</taxon>
        <taxon>Pseudaquabacterium</taxon>
    </lineage>
</organism>
<evidence type="ECO:0000313" key="4">
    <source>
        <dbReference type="Proteomes" id="UP000301751"/>
    </source>
</evidence>
<comment type="caution">
    <text evidence="3">The sequence shown here is derived from an EMBL/GenBank/DDBJ whole genome shotgun (WGS) entry which is preliminary data.</text>
</comment>
<dbReference type="EMBL" id="BJCL01000007">
    <property type="protein sequence ID" value="GCL63976.1"/>
    <property type="molecule type" value="Genomic_DNA"/>
</dbReference>
<feature type="domain" description="SCP" evidence="2">
    <location>
        <begin position="39"/>
        <end position="135"/>
    </location>
</feature>
<sequence>MSHIHPFARRAGAALALCLALPPIPARAGEAPDLATGVLAEVNRYRVSQGLVPLVADDRLQAITLAHSQAMAQQGRLSHGGFQQRFDRSGARLCVENLAAGSLQPARVVAAWQRSPEHHRNLLEPRVQVAGVAATGSVVSLLACRFDSP</sequence>
<feature type="chain" id="PRO_5019840740" description="SCP domain-containing protein" evidence="1">
    <location>
        <begin position="29"/>
        <end position="149"/>
    </location>
</feature>
<proteinExistence type="predicted"/>
<name>A0A480ASP7_9BURK</name>
<evidence type="ECO:0000313" key="3">
    <source>
        <dbReference type="EMBL" id="GCL63976.1"/>
    </source>
</evidence>
<dbReference type="PANTHER" id="PTHR31157">
    <property type="entry name" value="SCP DOMAIN-CONTAINING PROTEIN"/>
    <property type="match status" value="1"/>
</dbReference>
<dbReference type="Gene3D" id="3.40.33.10">
    <property type="entry name" value="CAP"/>
    <property type="match status" value="1"/>
</dbReference>
<dbReference type="RefSeq" id="WP_137733708.1">
    <property type="nucleotide sequence ID" value="NZ_BJCL01000007.1"/>
</dbReference>
<dbReference type="InterPro" id="IPR014044">
    <property type="entry name" value="CAP_dom"/>
</dbReference>
<dbReference type="InterPro" id="IPR035940">
    <property type="entry name" value="CAP_sf"/>
</dbReference>
<accession>A0A480ASP7</accession>
<evidence type="ECO:0000259" key="2">
    <source>
        <dbReference type="Pfam" id="PF00188"/>
    </source>
</evidence>
<dbReference type="CDD" id="cd05379">
    <property type="entry name" value="CAP_bacterial"/>
    <property type="match status" value="1"/>
</dbReference>
<dbReference type="OrthoDB" id="68195at2"/>
<protein>
    <recommendedName>
        <fullName evidence="2">SCP domain-containing protein</fullName>
    </recommendedName>
</protein>
<keyword evidence="1" id="KW-0732">Signal</keyword>
<feature type="signal peptide" evidence="1">
    <location>
        <begin position="1"/>
        <end position="28"/>
    </location>
</feature>